<name>A0A840PBM7_9ACTN</name>
<reference evidence="1 2" key="1">
    <citation type="submission" date="2020-08" db="EMBL/GenBank/DDBJ databases">
        <title>Genomic Encyclopedia of Type Strains, Phase IV (KMG-IV): sequencing the most valuable type-strain genomes for metagenomic binning, comparative biology and taxonomic classification.</title>
        <authorList>
            <person name="Goeker M."/>
        </authorList>
    </citation>
    <scope>NUCLEOTIDE SEQUENCE [LARGE SCALE GENOMIC DNA]</scope>
    <source>
        <strain evidence="1 2">DSM 45615</strain>
    </source>
</reference>
<protein>
    <recommendedName>
        <fullName evidence="3">Tetratricopeptide repeat protein</fullName>
    </recommendedName>
</protein>
<dbReference type="AlphaFoldDB" id="A0A840PBM7"/>
<dbReference type="SUPFAM" id="SSF48452">
    <property type="entry name" value="TPR-like"/>
    <property type="match status" value="1"/>
</dbReference>
<comment type="caution">
    <text evidence="1">The sequence shown here is derived from an EMBL/GenBank/DDBJ whole genome shotgun (WGS) entry which is preliminary data.</text>
</comment>
<proteinExistence type="predicted"/>
<dbReference type="Proteomes" id="UP000578449">
    <property type="component" value="Unassembled WGS sequence"/>
</dbReference>
<evidence type="ECO:0008006" key="3">
    <source>
        <dbReference type="Google" id="ProtNLM"/>
    </source>
</evidence>
<keyword evidence="2" id="KW-1185">Reference proteome</keyword>
<dbReference type="RefSeq" id="WP_185052190.1">
    <property type="nucleotide sequence ID" value="NZ_BAABIX010000015.1"/>
</dbReference>
<organism evidence="1 2">
    <name type="scientific">Thermocatellispora tengchongensis</name>
    <dbReference type="NCBI Taxonomy" id="1073253"/>
    <lineage>
        <taxon>Bacteria</taxon>
        <taxon>Bacillati</taxon>
        <taxon>Actinomycetota</taxon>
        <taxon>Actinomycetes</taxon>
        <taxon>Streptosporangiales</taxon>
        <taxon>Streptosporangiaceae</taxon>
        <taxon>Thermocatellispora</taxon>
    </lineage>
</organism>
<dbReference type="EMBL" id="JACHGN010000010">
    <property type="protein sequence ID" value="MBB5135251.1"/>
    <property type="molecule type" value="Genomic_DNA"/>
</dbReference>
<accession>A0A840PBM7</accession>
<sequence length="426" mass="45223">MDDDLRKARELAEAGDVGGLMRHLRFTAVRLAIGDTAPLVGRAAELMGFTDLVEAAAGVAERPGHPQALYAYGYACIERGVAFLAIPALRAALAGEPGSLGILRELVAGLEDEHRHGEAVAVLAEHEADLPPWPDRYLLAYNALMAGDLDRAAAESAGLPVPDDERWLPARDRLARMVERARAAQAVGPLDDRDLRGWHFALSGGVLATLSPYGFDQGMTGRYAYLSDDFGACLRGLLRLRTILEAAGRSPRAVALLPGRGDHALGLAAAQVLGLPGEPFAPGRTDTVVVAYDLNEADGDVLEALFERLPGQVLYEHATCWTDPPPISADVSALTCQTVVPPWGERLRYGPDGSVEKSPPDERGAEDLAAEILRADPAADEGDGATPPDTDDVLARFVTGVAGVWAAGGTRDRVRSPGPVRSSRFI</sequence>
<evidence type="ECO:0000313" key="1">
    <source>
        <dbReference type="EMBL" id="MBB5135251.1"/>
    </source>
</evidence>
<dbReference type="InterPro" id="IPR011990">
    <property type="entry name" value="TPR-like_helical_dom_sf"/>
</dbReference>
<gene>
    <name evidence="1" type="ORF">HNP84_004987</name>
</gene>
<evidence type="ECO:0000313" key="2">
    <source>
        <dbReference type="Proteomes" id="UP000578449"/>
    </source>
</evidence>